<dbReference type="PANTHER" id="PTHR35316">
    <property type="entry name" value="28S RIBOSOMAL S34 PROTEIN"/>
    <property type="match status" value="1"/>
</dbReference>
<name>A0A1R2B2J5_9CILI</name>
<dbReference type="OrthoDB" id="282525at2759"/>
<dbReference type="Pfam" id="PF16053">
    <property type="entry name" value="MRP-S34"/>
    <property type="match status" value="1"/>
</dbReference>
<dbReference type="Proteomes" id="UP000187209">
    <property type="component" value="Unassembled WGS sequence"/>
</dbReference>
<comment type="caution">
    <text evidence="1">The sequence shown here is derived from an EMBL/GenBank/DDBJ whole genome shotgun (WGS) entry which is preliminary data.</text>
</comment>
<dbReference type="GO" id="GO:0005739">
    <property type="term" value="C:mitochondrion"/>
    <property type="evidence" value="ECO:0007669"/>
    <property type="project" value="InterPro"/>
</dbReference>
<organism evidence="1 2">
    <name type="scientific">Stentor coeruleus</name>
    <dbReference type="NCBI Taxonomy" id="5963"/>
    <lineage>
        <taxon>Eukaryota</taxon>
        <taxon>Sar</taxon>
        <taxon>Alveolata</taxon>
        <taxon>Ciliophora</taxon>
        <taxon>Postciliodesmatophora</taxon>
        <taxon>Heterotrichea</taxon>
        <taxon>Heterotrichida</taxon>
        <taxon>Stentoridae</taxon>
        <taxon>Stentor</taxon>
    </lineage>
</organism>
<reference evidence="1 2" key="1">
    <citation type="submission" date="2016-11" db="EMBL/GenBank/DDBJ databases">
        <title>The macronuclear genome of Stentor coeruleus: a giant cell with tiny introns.</title>
        <authorList>
            <person name="Slabodnick M."/>
            <person name="Ruby J.G."/>
            <person name="Reiff S.B."/>
            <person name="Swart E.C."/>
            <person name="Gosai S."/>
            <person name="Prabakaran S."/>
            <person name="Witkowska E."/>
            <person name="Larue G.E."/>
            <person name="Fisher S."/>
            <person name="Freeman R.M."/>
            <person name="Gunawardena J."/>
            <person name="Chu W."/>
            <person name="Stover N.A."/>
            <person name="Gregory B.D."/>
            <person name="Nowacki M."/>
            <person name="Derisi J."/>
            <person name="Roy S.W."/>
            <person name="Marshall W.F."/>
            <person name="Sood P."/>
        </authorList>
    </citation>
    <scope>NUCLEOTIDE SEQUENCE [LARGE SCALE GENOMIC DNA]</scope>
    <source>
        <strain evidence="1">WM001</strain>
    </source>
</reference>
<gene>
    <name evidence="1" type="ORF">SteCoe_31019</name>
</gene>
<proteinExistence type="predicted"/>
<dbReference type="EMBL" id="MPUH01001043">
    <property type="protein sequence ID" value="OMJ70905.1"/>
    <property type="molecule type" value="Genomic_DNA"/>
</dbReference>
<evidence type="ECO:0000313" key="2">
    <source>
        <dbReference type="Proteomes" id="UP000187209"/>
    </source>
</evidence>
<evidence type="ECO:0000313" key="1">
    <source>
        <dbReference type="EMBL" id="OMJ70905.1"/>
    </source>
</evidence>
<sequence>MLTLMSRGFKTFTKEEILKPFLGRNYKNLIEMAGNHPSQGIGMKFWRKTWPENSYYIVTKLTFDDARHGKVWGIRTWQGKTEEKERIIPSTLKLGVWKYSYKGDDEKKIKEI</sequence>
<dbReference type="InterPro" id="IPR032053">
    <property type="entry name" value="Ribosomal_mS34"/>
</dbReference>
<dbReference type="GO" id="GO:0003735">
    <property type="term" value="F:structural constituent of ribosome"/>
    <property type="evidence" value="ECO:0007669"/>
    <property type="project" value="InterPro"/>
</dbReference>
<dbReference type="PANTHER" id="PTHR35316:SF1">
    <property type="entry name" value="28S RIBOSOMAL S34 PROTEIN"/>
    <property type="match status" value="1"/>
</dbReference>
<dbReference type="AlphaFoldDB" id="A0A1R2B2J5"/>
<protein>
    <submittedName>
        <fullName evidence="1">Uncharacterized protein</fullName>
    </submittedName>
</protein>
<keyword evidence="2" id="KW-1185">Reference proteome</keyword>
<accession>A0A1R2B2J5</accession>